<evidence type="ECO:0000256" key="2">
    <source>
        <dbReference type="ARBA" id="ARBA00023239"/>
    </source>
</evidence>
<proteinExistence type="inferred from homology"/>
<dbReference type="HAMAP" id="MF_00917">
    <property type="entry name" value="QueE"/>
    <property type="match status" value="1"/>
</dbReference>
<keyword evidence="1" id="KW-0004">4Fe-4S</keyword>
<dbReference type="PANTHER" id="PTHR42836">
    <property type="entry name" value="7-CARBOXY-7-DEAZAGUANINE SYNTHASE"/>
    <property type="match status" value="1"/>
</dbReference>
<dbReference type="EMBL" id="MK408758">
    <property type="protein sequence ID" value="QAU04754.1"/>
    <property type="molecule type" value="Genomic_DNA"/>
</dbReference>
<sequence>MIFKTRTKKVPFYEFFGDTIQGEGPRLKSAVFVRVAGCNNTCKGFGCSAVAPDGSAVTGCDTIRAVSPKFKSQWKYFDNFKDLTSIIDPLVAFKNSEIKHTKDIILTGGEPLLYWNTNVIQDFLAYYISRKHQITIETNASLDIEFFKEYQKEIMFSMSVKLSCSGEPKKKRINIKTISKILENCPKSYLKFVVNPETWDTDYAEIKEILYDLPIYTEVYLMPMGETRELQIKNTPFVFEKCAEHGFSFSPRAHILAFDTKEGI</sequence>
<name>A0A410T743_9CAUD</name>
<dbReference type="GO" id="GO:0016829">
    <property type="term" value="F:lyase activity"/>
    <property type="evidence" value="ECO:0007669"/>
    <property type="project" value="UniProtKB-KW"/>
</dbReference>
<reference evidence="3 4" key="1">
    <citation type="submission" date="2019-01" db="EMBL/GenBank/DDBJ databases">
        <title>Complete genome sequence of Campylobacter bacteriophage CP20.</title>
        <authorList>
            <person name="Connerton I.F."/>
        </authorList>
    </citation>
    <scope>NUCLEOTIDE SEQUENCE [LARGE SCALE GENOMIC DNA]</scope>
</reference>
<dbReference type="Gene3D" id="3.20.20.70">
    <property type="entry name" value="Aldolase class I"/>
    <property type="match status" value="1"/>
</dbReference>
<keyword evidence="1" id="KW-0411">Iron-sulfur</keyword>
<dbReference type="GO" id="GO:0051539">
    <property type="term" value="F:4 iron, 4 sulfur cluster binding"/>
    <property type="evidence" value="ECO:0007669"/>
    <property type="project" value="UniProtKB-KW"/>
</dbReference>
<protein>
    <submittedName>
        <fullName evidence="3">Queuosine biosynthesis protein radical SAM</fullName>
    </submittedName>
</protein>
<evidence type="ECO:0000256" key="1">
    <source>
        <dbReference type="ARBA" id="ARBA00022485"/>
    </source>
</evidence>
<accession>A0A410T743</accession>
<organism evidence="3 4">
    <name type="scientific">Campylobacter phage CP20</name>
    <dbReference type="NCBI Taxonomy" id="2506428"/>
    <lineage>
        <taxon>Viruses</taxon>
        <taxon>Duplodnaviria</taxon>
        <taxon>Heunggongvirae</taxon>
        <taxon>Uroviricota</taxon>
        <taxon>Caudoviricetes</taxon>
        <taxon>Connertonviridae</taxon>
        <taxon>Firehammervirus</taxon>
        <taxon>Firehammervirus CPt10</taxon>
    </lineage>
</organism>
<dbReference type="InterPro" id="IPR024924">
    <property type="entry name" value="7-CO-7-deazaguanine_synth-like"/>
</dbReference>
<dbReference type="SUPFAM" id="SSF102114">
    <property type="entry name" value="Radical SAM enzymes"/>
    <property type="match status" value="1"/>
</dbReference>
<dbReference type="InterPro" id="IPR013785">
    <property type="entry name" value="Aldolase_TIM"/>
</dbReference>
<keyword evidence="1" id="KW-0408">Iron</keyword>
<dbReference type="CDD" id="cd01335">
    <property type="entry name" value="Radical_SAM"/>
    <property type="match status" value="1"/>
</dbReference>
<evidence type="ECO:0000313" key="4">
    <source>
        <dbReference type="Proteomes" id="UP000290538"/>
    </source>
</evidence>
<keyword evidence="1" id="KW-0479">Metal-binding</keyword>
<dbReference type="Pfam" id="PF13353">
    <property type="entry name" value="Fer4_12"/>
    <property type="match status" value="1"/>
</dbReference>
<evidence type="ECO:0000313" key="3">
    <source>
        <dbReference type="EMBL" id="QAU04754.1"/>
    </source>
</evidence>
<keyword evidence="2" id="KW-0456">Lyase</keyword>
<dbReference type="PANTHER" id="PTHR42836:SF1">
    <property type="entry name" value="7-CARBOXY-7-DEAZAGUANINE SYNTHASE"/>
    <property type="match status" value="1"/>
</dbReference>
<dbReference type="InterPro" id="IPR058240">
    <property type="entry name" value="rSAM_sf"/>
</dbReference>
<dbReference type="Proteomes" id="UP000290538">
    <property type="component" value="Segment"/>
</dbReference>